<dbReference type="Proteomes" id="UP000031549">
    <property type="component" value="Unassembled WGS sequence"/>
</dbReference>
<protein>
    <submittedName>
        <fullName evidence="2">Peptidoglycan-binding protein</fullName>
    </submittedName>
</protein>
<evidence type="ECO:0000313" key="3">
    <source>
        <dbReference type="Proteomes" id="UP000031549"/>
    </source>
</evidence>
<dbReference type="AlphaFoldDB" id="A0A846H5P2"/>
<proteinExistence type="predicted"/>
<sequence>MSTAIKCPINRPTLQLGASSQFVKEMQKALNQRLAELDTLSDYPLQVLVTSHFEEQTQDAVKYFQCLAFLKTDGIVGKNTWAYLCEGANSLPELSQGSSGSLVKAVQHALKNGKYYSGEIDGIFGTKTTEAIQAFQASRYQQPNGIIGYRTWNALSRFHAHISHCIINTFD</sequence>
<organism evidence="2 3">
    <name type="scientific">Hassallia byssoidea VB512170</name>
    <dbReference type="NCBI Taxonomy" id="1304833"/>
    <lineage>
        <taxon>Bacteria</taxon>
        <taxon>Bacillati</taxon>
        <taxon>Cyanobacteriota</taxon>
        <taxon>Cyanophyceae</taxon>
        <taxon>Nostocales</taxon>
        <taxon>Tolypothrichaceae</taxon>
        <taxon>Hassallia</taxon>
    </lineage>
</organism>
<feature type="domain" description="Peptidoglycan binding-like" evidence="1">
    <location>
        <begin position="99"/>
        <end position="155"/>
    </location>
</feature>
<evidence type="ECO:0000259" key="1">
    <source>
        <dbReference type="Pfam" id="PF01471"/>
    </source>
</evidence>
<name>A0A846H5P2_9CYAN</name>
<reference evidence="2 3" key="1">
    <citation type="journal article" date="2015" name="Genome Announc.">
        <title>Draft Genome Sequence of Cyanobacterium Hassallia byssoidea Strain VB512170, Isolated from Monuments in India.</title>
        <authorList>
            <person name="Singh D."/>
            <person name="Chandrababunaidu M.M."/>
            <person name="Panda A."/>
            <person name="Sen D."/>
            <person name="Bhattacharyya S."/>
            <person name="Adhikary S.P."/>
            <person name="Tripathy S."/>
        </authorList>
    </citation>
    <scope>NUCLEOTIDE SEQUENCE [LARGE SCALE GENOMIC DNA]</scope>
    <source>
        <strain evidence="2 3">VB512170</strain>
    </source>
</reference>
<dbReference type="SUPFAM" id="SSF47090">
    <property type="entry name" value="PGBD-like"/>
    <property type="match status" value="2"/>
</dbReference>
<dbReference type="EMBL" id="JTCM02000006">
    <property type="protein sequence ID" value="NEU71899.1"/>
    <property type="molecule type" value="Genomic_DNA"/>
</dbReference>
<gene>
    <name evidence="2" type="ORF">PI95_004745</name>
</gene>
<keyword evidence="3" id="KW-1185">Reference proteome</keyword>
<feature type="domain" description="Peptidoglycan binding-like" evidence="1">
    <location>
        <begin position="21"/>
        <end position="83"/>
    </location>
</feature>
<evidence type="ECO:0000313" key="2">
    <source>
        <dbReference type="EMBL" id="NEU71899.1"/>
    </source>
</evidence>
<dbReference type="InterPro" id="IPR036365">
    <property type="entry name" value="PGBD-like_sf"/>
</dbReference>
<accession>A0A846H5P2</accession>
<dbReference type="InterPro" id="IPR002477">
    <property type="entry name" value="Peptidoglycan-bd-like"/>
</dbReference>
<dbReference type="RefSeq" id="WP_039743702.1">
    <property type="nucleotide sequence ID" value="NZ_JTCM02000006.1"/>
</dbReference>
<comment type="caution">
    <text evidence="2">The sequence shown here is derived from an EMBL/GenBank/DDBJ whole genome shotgun (WGS) entry which is preliminary data.</text>
</comment>
<dbReference type="Gene3D" id="1.10.101.10">
    <property type="entry name" value="PGBD-like superfamily/PGBD"/>
    <property type="match status" value="2"/>
</dbReference>
<dbReference type="Pfam" id="PF01471">
    <property type="entry name" value="PG_binding_1"/>
    <property type="match status" value="2"/>
</dbReference>
<dbReference type="InterPro" id="IPR036366">
    <property type="entry name" value="PGBDSf"/>
</dbReference>